<proteinExistence type="predicted"/>
<organism evidence="1">
    <name type="scientific">Anguilla anguilla</name>
    <name type="common">European freshwater eel</name>
    <name type="synonym">Muraena anguilla</name>
    <dbReference type="NCBI Taxonomy" id="7936"/>
    <lineage>
        <taxon>Eukaryota</taxon>
        <taxon>Metazoa</taxon>
        <taxon>Chordata</taxon>
        <taxon>Craniata</taxon>
        <taxon>Vertebrata</taxon>
        <taxon>Euteleostomi</taxon>
        <taxon>Actinopterygii</taxon>
        <taxon>Neopterygii</taxon>
        <taxon>Teleostei</taxon>
        <taxon>Anguilliformes</taxon>
        <taxon>Anguillidae</taxon>
        <taxon>Anguilla</taxon>
    </lineage>
</organism>
<sequence length="14" mass="1730">MFSIMFSRNSLYSF</sequence>
<reference evidence="1" key="2">
    <citation type="journal article" date="2015" name="Fish Shellfish Immunol.">
        <title>Early steps in the European eel (Anguilla anguilla)-Vibrio vulnificus interaction in the gills: Role of the RtxA13 toxin.</title>
        <authorList>
            <person name="Callol A."/>
            <person name="Pajuelo D."/>
            <person name="Ebbesson L."/>
            <person name="Teles M."/>
            <person name="MacKenzie S."/>
            <person name="Amaro C."/>
        </authorList>
    </citation>
    <scope>NUCLEOTIDE SEQUENCE</scope>
</reference>
<name>A0A0E9S212_ANGAN</name>
<protein>
    <submittedName>
        <fullName evidence="1">Uncharacterized protein</fullName>
    </submittedName>
</protein>
<dbReference type="EMBL" id="GBXM01074009">
    <property type="protein sequence ID" value="JAH34568.1"/>
    <property type="molecule type" value="Transcribed_RNA"/>
</dbReference>
<accession>A0A0E9S212</accession>
<evidence type="ECO:0000313" key="1">
    <source>
        <dbReference type="EMBL" id="JAH34568.1"/>
    </source>
</evidence>
<reference evidence="1" key="1">
    <citation type="submission" date="2014-11" db="EMBL/GenBank/DDBJ databases">
        <authorList>
            <person name="Amaro Gonzalez C."/>
        </authorList>
    </citation>
    <scope>NUCLEOTIDE SEQUENCE</scope>
</reference>